<organism evidence="1">
    <name type="scientific">Daphnia magna</name>
    <dbReference type="NCBI Taxonomy" id="35525"/>
    <lineage>
        <taxon>Eukaryota</taxon>
        <taxon>Metazoa</taxon>
        <taxon>Ecdysozoa</taxon>
        <taxon>Arthropoda</taxon>
        <taxon>Crustacea</taxon>
        <taxon>Branchiopoda</taxon>
        <taxon>Diplostraca</taxon>
        <taxon>Cladocera</taxon>
        <taxon>Anomopoda</taxon>
        <taxon>Daphniidae</taxon>
        <taxon>Daphnia</taxon>
    </lineage>
</organism>
<protein>
    <submittedName>
        <fullName evidence="1">Uncharacterized protein</fullName>
    </submittedName>
</protein>
<proteinExistence type="predicted"/>
<accession>A0A0P6AFR1</accession>
<name>A0A0P6AFR1_9CRUS</name>
<sequence>MMRICLMKVDFPDSPVPGNEQTKKKEEKNNKRFVSDKIWNQIDVRNNNSVCSYTNGQTEYRQGVIQFCHP</sequence>
<dbReference type="EMBL" id="GDIQ01020813">
    <property type="protein sequence ID" value="JAN73924.1"/>
    <property type="molecule type" value="Transcribed_RNA"/>
</dbReference>
<dbReference type="AlphaFoldDB" id="A0A0P6AFR1"/>
<evidence type="ECO:0000313" key="1">
    <source>
        <dbReference type="EMBL" id="JAN73924.1"/>
    </source>
</evidence>
<reference evidence="1" key="1">
    <citation type="submission" date="2015-10" db="EMBL/GenBank/DDBJ databases">
        <title>EvidentialGene: Evidence-directed Construction of Complete mRNA Transcriptomes without Genomes.</title>
        <authorList>
            <person name="Gilbert D.G."/>
        </authorList>
    </citation>
    <scope>NUCLEOTIDE SEQUENCE</scope>
</reference>